<sequence>MIKRSPAVQAGIQKQTVEHMNPLLRSLEKHSSTSDKHYKFLNCLLRYLLLLFRFCILDRDYVQSNNVYMEMAIGNSSWPVGVTRSGIHQRPGSSKAYASNIAHVMNGETQRKYIHGLKRVLTKCQDFFPADPNFSFYIILN</sequence>
<keyword evidence="7" id="KW-0539">Nucleus</keyword>
<dbReference type="OrthoDB" id="6921389at2759"/>
<gene>
    <name evidence="9" type="ORF">Mgra_00006091</name>
</gene>
<keyword evidence="10" id="KW-1185">Reference proteome</keyword>
<dbReference type="PANTHER" id="PTHR13007:SF19">
    <property type="entry name" value="PRE-MRNA-SPLICING FACTOR 18"/>
    <property type="match status" value="1"/>
</dbReference>
<comment type="subcellular location">
    <subcellularLocation>
        <location evidence="1">Nucleus</location>
    </subcellularLocation>
</comment>
<feature type="domain" description="Prp18" evidence="8">
    <location>
        <begin position="9"/>
        <end position="129"/>
    </location>
</feature>
<keyword evidence="6" id="KW-0508">mRNA splicing</keyword>
<dbReference type="GO" id="GO:0005682">
    <property type="term" value="C:U5 snRNP"/>
    <property type="evidence" value="ECO:0007669"/>
    <property type="project" value="TreeGrafter"/>
</dbReference>
<name>A0A8S9ZMB5_9BILA</name>
<dbReference type="PANTHER" id="PTHR13007">
    <property type="entry name" value="PRE-MRNA SPLICING FACTOR-RELATED"/>
    <property type="match status" value="1"/>
</dbReference>
<dbReference type="GO" id="GO:0046540">
    <property type="term" value="C:U4/U6 x U5 tri-snRNP complex"/>
    <property type="evidence" value="ECO:0007669"/>
    <property type="project" value="TreeGrafter"/>
</dbReference>
<dbReference type="InterPro" id="IPR004098">
    <property type="entry name" value="Prp18"/>
</dbReference>
<comment type="similarity">
    <text evidence="2">Belongs to the PRP18 family.</text>
</comment>
<protein>
    <recommendedName>
        <fullName evidence="3">Pre-mRNA-splicing factor 18</fullName>
    </recommendedName>
</protein>
<keyword evidence="4" id="KW-0507">mRNA processing</keyword>
<dbReference type="SUPFAM" id="SSF47938">
    <property type="entry name" value="Functional domain of the splicing factor Prp18"/>
    <property type="match status" value="1"/>
</dbReference>
<accession>A0A8S9ZMB5</accession>
<evidence type="ECO:0000256" key="4">
    <source>
        <dbReference type="ARBA" id="ARBA00022664"/>
    </source>
</evidence>
<evidence type="ECO:0000256" key="5">
    <source>
        <dbReference type="ARBA" id="ARBA00022728"/>
    </source>
</evidence>
<dbReference type="AlphaFoldDB" id="A0A8S9ZMB5"/>
<dbReference type="InterPro" id="IPR039979">
    <property type="entry name" value="PRPF18"/>
</dbReference>
<evidence type="ECO:0000256" key="2">
    <source>
        <dbReference type="ARBA" id="ARBA00008137"/>
    </source>
</evidence>
<dbReference type="EMBL" id="JABEBT010000056">
    <property type="protein sequence ID" value="KAF7634520.1"/>
    <property type="molecule type" value="Genomic_DNA"/>
</dbReference>
<reference evidence="9" key="1">
    <citation type="journal article" date="2020" name="Ecol. Evol.">
        <title>Genome structure and content of the rice root-knot nematode (Meloidogyne graminicola).</title>
        <authorList>
            <person name="Phan N.T."/>
            <person name="Danchin E.G.J."/>
            <person name="Klopp C."/>
            <person name="Perfus-Barbeoch L."/>
            <person name="Kozlowski D.K."/>
            <person name="Koutsovoulos G.D."/>
            <person name="Lopez-Roques C."/>
            <person name="Bouchez O."/>
            <person name="Zahm M."/>
            <person name="Besnard G."/>
            <person name="Bellafiore S."/>
        </authorList>
    </citation>
    <scope>NUCLEOTIDE SEQUENCE</scope>
    <source>
        <strain evidence="9">VN-18</strain>
    </source>
</reference>
<organism evidence="9 10">
    <name type="scientific">Meloidogyne graminicola</name>
    <dbReference type="NCBI Taxonomy" id="189291"/>
    <lineage>
        <taxon>Eukaryota</taxon>
        <taxon>Metazoa</taxon>
        <taxon>Ecdysozoa</taxon>
        <taxon>Nematoda</taxon>
        <taxon>Chromadorea</taxon>
        <taxon>Rhabditida</taxon>
        <taxon>Tylenchina</taxon>
        <taxon>Tylenchomorpha</taxon>
        <taxon>Tylenchoidea</taxon>
        <taxon>Meloidogynidae</taxon>
        <taxon>Meloidogyninae</taxon>
        <taxon>Meloidogyne</taxon>
    </lineage>
</organism>
<evidence type="ECO:0000313" key="9">
    <source>
        <dbReference type="EMBL" id="KAF7634520.1"/>
    </source>
</evidence>
<evidence type="ECO:0000259" key="8">
    <source>
        <dbReference type="Pfam" id="PF02840"/>
    </source>
</evidence>
<dbReference type="GO" id="GO:0071021">
    <property type="term" value="C:U2-type post-spliceosomal complex"/>
    <property type="evidence" value="ECO:0007669"/>
    <property type="project" value="TreeGrafter"/>
</dbReference>
<keyword evidence="5" id="KW-0747">Spliceosome</keyword>
<comment type="caution">
    <text evidence="9">The sequence shown here is derived from an EMBL/GenBank/DDBJ whole genome shotgun (WGS) entry which is preliminary data.</text>
</comment>
<proteinExistence type="inferred from homology"/>
<evidence type="ECO:0000256" key="3">
    <source>
        <dbReference type="ARBA" id="ARBA00018242"/>
    </source>
</evidence>
<dbReference type="Proteomes" id="UP000605970">
    <property type="component" value="Unassembled WGS sequence"/>
</dbReference>
<dbReference type="Pfam" id="PF02840">
    <property type="entry name" value="Prp18"/>
    <property type="match status" value="1"/>
</dbReference>
<evidence type="ECO:0000256" key="1">
    <source>
        <dbReference type="ARBA" id="ARBA00004123"/>
    </source>
</evidence>
<evidence type="ECO:0000256" key="6">
    <source>
        <dbReference type="ARBA" id="ARBA00023187"/>
    </source>
</evidence>
<evidence type="ECO:0000313" key="10">
    <source>
        <dbReference type="Proteomes" id="UP000605970"/>
    </source>
</evidence>
<dbReference type="Gene3D" id="1.20.940.10">
    <property type="entry name" value="Functional domain of the splicing factor Prp18"/>
    <property type="match status" value="1"/>
</dbReference>
<evidence type="ECO:0000256" key="7">
    <source>
        <dbReference type="ARBA" id="ARBA00023242"/>
    </source>
</evidence>
<dbReference type="GO" id="GO:0000350">
    <property type="term" value="P:generation of catalytic spliceosome for second transesterification step"/>
    <property type="evidence" value="ECO:0007669"/>
    <property type="project" value="TreeGrafter"/>
</dbReference>